<dbReference type="EMBL" id="CP022521">
    <property type="protein sequence ID" value="ASO22162.1"/>
    <property type="molecule type" value="Genomic_DNA"/>
</dbReference>
<gene>
    <name evidence="1" type="ORF">AHOG_22745</name>
</gene>
<dbReference type="InterPro" id="IPR007278">
    <property type="entry name" value="DUF397"/>
</dbReference>
<dbReference type="KEGG" id="ahg:AHOG_22745"/>
<accession>A0A221W851</accession>
<dbReference type="AlphaFoldDB" id="A0A221W851"/>
<dbReference type="RefSeq" id="WP_093943176.1">
    <property type="nucleotide sequence ID" value="NZ_CP022521.1"/>
</dbReference>
<dbReference type="Pfam" id="PF04149">
    <property type="entry name" value="DUF397"/>
    <property type="match status" value="1"/>
</dbReference>
<proteinExistence type="predicted"/>
<organism evidence="1 2">
    <name type="scientific">Actinoalloteichus hoggarensis</name>
    <dbReference type="NCBI Taxonomy" id="1470176"/>
    <lineage>
        <taxon>Bacteria</taxon>
        <taxon>Bacillati</taxon>
        <taxon>Actinomycetota</taxon>
        <taxon>Actinomycetes</taxon>
        <taxon>Pseudonocardiales</taxon>
        <taxon>Pseudonocardiaceae</taxon>
        <taxon>Actinoalloteichus</taxon>
    </lineage>
</organism>
<dbReference type="Proteomes" id="UP000204221">
    <property type="component" value="Chromosome"/>
</dbReference>
<evidence type="ECO:0000313" key="2">
    <source>
        <dbReference type="Proteomes" id="UP000204221"/>
    </source>
</evidence>
<reference evidence="1 2" key="1">
    <citation type="submission" date="2017-07" db="EMBL/GenBank/DDBJ databases">
        <title>Complete genome sequence of Actinoalloteichus hoggarensis DSM 45943, type strain of Actinoalloteichus hoggarensis.</title>
        <authorList>
            <person name="Ruckert C."/>
            <person name="Nouioui I."/>
            <person name="Willmese J."/>
            <person name="van Wezel G."/>
            <person name="Klenk H.-P."/>
            <person name="Kalinowski J."/>
            <person name="Zotchev S.B."/>
        </authorList>
    </citation>
    <scope>NUCLEOTIDE SEQUENCE [LARGE SCALE GENOMIC DNA]</scope>
    <source>
        <strain evidence="1 2">DSM 45943</strain>
    </source>
</reference>
<dbReference type="OrthoDB" id="3430276at2"/>
<name>A0A221W851_9PSEU</name>
<evidence type="ECO:0000313" key="1">
    <source>
        <dbReference type="EMBL" id="ASO22162.1"/>
    </source>
</evidence>
<protein>
    <submittedName>
        <fullName evidence="1">Uncharacterized protein</fullName>
    </submittedName>
</protein>
<keyword evidence="2" id="KW-1185">Reference proteome</keyword>
<sequence>MVGDDIKRWRKSSRSAGANSCVEVGQASGVVGIRDTKDRAGETLVVAQVTFGAFLGAVKADRLG</sequence>